<keyword evidence="2" id="KW-0560">Oxidoreductase</keyword>
<dbReference type="SMART" id="SM00903">
    <property type="entry name" value="Flavin_Reduct"/>
    <property type="match status" value="1"/>
</dbReference>
<dbReference type="Gene3D" id="2.30.110.10">
    <property type="entry name" value="Electron Transport, Fmn-binding Protein, Chain A"/>
    <property type="match status" value="1"/>
</dbReference>
<dbReference type="AlphaFoldDB" id="A0A8J3PM14"/>
<dbReference type="SUPFAM" id="SSF55781">
    <property type="entry name" value="GAF domain-like"/>
    <property type="match status" value="1"/>
</dbReference>
<dbReference type="InterPro" id="IPR029016">
    <property type="entry name" value="GAF-like_dom_sf"/>
</dbReference>
<name>A0A8J3PM14_9ACTN</name>
<evidence type="ECO:0000313" key="5">
    <source>
        <dbReference type="Proteomes" id="UP000653674"/>
    </source>
</evidence>
<keyword evidence="5" id="KW-1185">Reference proteome</keyword>
<dbReference type="GO" id="GO:0010181">
    <property type="term" value="F:FMN binding"/>
    <property type="evidence" value="ECO:0007669"/>
    <property type="project" value="InterPro"/>
</dbReference>
<dbReference type="InterPro" id="IPR014757">
    <property type="entry name" value="Tscrpt_reg_IclR_C"/>
</dbReference>
<dbReference type="PROSITE" id="PS51078">
    <property type="entry name" value="ICLR_ED"/>
    <property type="match status" value="1"/>
</dbReference>
<dbReference type="SUPFAM" id="SSF50475">
    <property type="entry name" value="FMN-binding split barrel"/>
    <property type="match status" value="1"/>
</dbReference>
<reference evidence="4" key="1">
    <citation type="submission" date="2021-01" db="EMBL/GenBank/DDBJ databases">
        <title>Whole genome shotgun sequence of Planosporangium flavigriseum NBRC 105377.</title>
        <authorList>
            <person name="Komaki H."/>
            <person name="Tamura T."/>
        </authorList>
    </citation>
    <scope>NUCLEOTIDE SEQUENCE</scope>
    <source>
        <strain evidence="4">NBRC 105377</strain>
    </source>
</reference>
<comment type="caution">
    <text evidence="4">The sequence shown here is derived from an EMBL/GenBank/DDBJ whole genome shotgun (WGS) entry which is preliminary data.</text>
</comment>
<sequence>MAEQAPQRPFDNARFREVLGHYPTGVVVVTAILQTGEPIGMVVGSFTSVSLDPPLVAFLPDRSSSTYARLRGTQKFVINVLSAEQEHLCRLFASKSIVDKWADVSWTPAPSGAPILENAVAWIACELESTTEAGDHDIVLGRVQDLQVHNPALPLLFFQGGYGRFAPSSLVIPTEADLLAPIRIAELARSQMEQLANELNVECMAQARVKDDLIFVASSGRTRDGLSPKRVGRRVPAVPPLGALFVAWADDSAVENWLRRLPAPLEETQRVQLIDGLSRARERGYSVALQSPVFREIEVAVDPFAKGRFTPAQERDLVRLMAGLNGLYEPADLNLPAGAAVRLISAPVFGHEGAVELVLQLWDLPAGLPAAEIQHYADRLKAAADAVTKSMAWSGVK</sequence>
<accession>A0A8J3PM14</accession>
<dbReference type="Pfam" id="PF01613">
    <property type="entry name" value="Flavin_Reduct"/>
    <property type="match status" value="1"/>
</dbReference>
<dbReference type="RefSeq" id="WP_168071838.1">
    <property type="nucleotide sequence ID" value="NZ_BAAAQJ010000003.1"/>
</dbReference>
<dbReference type="InterPro" id="IPR050268">
    <property type="entry name" value="NADH-dep_flavin_reductase"/>
</dbReference>
<dbReference type="EMBL" id="BONU01000004">
    <property type="protein sequence ID" value="GIG72416.1"/>
    <property type="molecule type" value="Genomic_DNA"/>
</dbReference>
<comment type="similarity">
    <text evidence="1">Belongs to the non-flavoprotein flavin reductase family.</text>
</comment>
<evidence type="ECO:0000256" key="1">
    <source>
        <dbReference type="ARBA" id="ARBA00008898"/>
    </source>
</evidence>
<evidence type="ECO:0000313" key="4">
    <source>
        <dbReference type="EMBL" id="GIG72416.1"/>
    </source>
</evidence>
<dbReference type="PANTHER" id="PTHR30466:SF11">
    <property type="entry name" value="FLAVIN-DEPENDENT MONOOXYGENASE, REDUCTASE SUBUNIT HSAB"/>
    <property type="match status" value="1"/>
</dbReference>
<proteinExistence type="inferred from homology"/>
<dbReference type="InterPro" id="IPR012349">
    <property type="entry name" value="Split_barrel_FMN-bd"/>
</dbReference>
<dbReference type="InterPro" id="IPR002563">
    <property type="entry name" value="Flavin_Rdtase-like_dom"/>
</dbReference>
<gene>
    <name evidence="4" type="ORF">Pfl04_08200</name>
</gene>
<feature type="domain" description="IclR-ED" evidence="3">
    <location>
        <begin position="170"/>
        <end position="393"/>
    </location>
</feature>
<dbReference type="Gene3D" id="3.30.450.40">
    <property type="match status" value="1"/>
</dbReference>
<dbReference type="GO" id="GO:0042602">
    <property type="term" value="F:riboflavin reductase (NADPH) activity"/>
    <property type="evidence" value="ECO:0007669"/>
    <property type="project" value="TreeGrafter"/>
</dbReference>
<dbReference type="PANTHER" id="PTHR30466">
    <property type="entry name" value="FLAVIN REDUCTASE"/>
    <property type="match status" value="1"/>
</dbReference>
<protein>
    <submittedName>
        <fullName evidence="4">Flavin reductase</fullName>
    </submittedName>
</protein>
<evidence type="ECO:0000259" key="3">
    <source>
        <dbReference type="PROSITE" id="PS51078"/>
    </source>
</evidence>
<dbReference type="Proteomes" id="UP000653674">
    <property type="component" value="Unassembled WGS sequence"/>
</dbReference>
<evidence type="ECO:0000256" key="2">
    <source>
        <dbReference type="ARBA" id="ARBA00023002"/>
    </source>
</evidence>
<organism evidence="4 5">
    <name type="scientific">Planosporangium flavigriseum</name>
    <dbReference type="NCBI Taxonomy" id="373681"/>
    <lineage>
        <taxon>Bacteria</taxon>
        <taxon>Bacillati</taxon>
        <taxon>Actinomycetota</taxon>
        <taxon>Actinomycetes</taxon>
        <taxon>Micromonosporales</taxon>
        <taxon>Micromonosporaceae</taxon>
        <taxon>Planosporangium</taxon>
    </lineage>
</organism>